<dbReference type="Proteomes" id="UP000016412">
    <property type="component" value="Unassembled WGS sequence"/>
</dbReference>
<evidence type="ECO:0000313" key="5">
    <source>
        <dbReference type="Proteomes" id="UP000016646"/>
    </source>
</evidence>
<dbReference type="EMBL" id="AVQI01000048">
    <property type="protein sequence ID" value="ERK02874.1"/>
    <property type="molecule type" value="Genomic_DNA"/>
</dbReference>
<feature type="region of interest" description="Disordered" evidence="1">
    <location>
        <begin position="1"/>
        <end position="24"/>
    </location>
</feature>
<dbReference type="EMBL" id="AUZJ01000027">
    <property type="protein sequence ID" value="ERF60873.1"/>
    <property type="molecule type" value="Genomic_DNA"/>
</dbReference>
<evidence type="ECO:0000313" key="4">
    <source>
        <dbReference type="Proteomes" id="UP000016412"/>
    </source>
</evidence>
<evidence type="ECO:0000313" key="2">
    <source>
        <dbReference type="EMBL" id="ERF60873.1"/>
    </source>
</evidence>
<gene>
    <name evidence="3" type="ORF">HMPREF0860_2646</name>
    <name evidence="2" type="ORF">HMPREF1325_0127</name>
</gene>
<keyword evidence="5" id="KW-1185">Reference proteome</keyword>
<name>U2MUG0_TRESO</name>
<organism evidence="2 4">
    <name type="scientific">Treponema socranskii subsp. socranskii VPI DR56BR1116 = ATCC 35536</name>
    <dbReference type="NCBI Taxonomy" id="1125725"/>
    <lineage>
        <taxon>Bacteria</taxon>
        <taxon>Pseudomonadati</taxon>
        <taxon>Spirochaetota</taxon>
        <taxon>Spirochaetia</taxon>
        <taxon>Spirochaetales</taxon>
        <taxon>Treponemataceae</taxon>
        <taxon>Treponema</taxon>
    </lineage>
</organism>
<accession>U2MUG0</accession>
<dbReference type="Proteomes" id="UP000016646">
    <property type="component" value="Unassembled WGS sequence"/>
</dbReference>
<proteinExistence type="predicted"/>
<sequence length="57" mass="6665">MSVSEVQKAGSSDMRRPKRYRPNVEHITRYRRTPEASRLKEKTAEKSLCGLIILINY</sequence>
<dbReference type="AlphaFoldDB" id="U2MUG0"/>
<protein>
    <submittedName>
        <fullName evidence="2">Uncharacterized protein</fullName>
    </submittedName>
</protein>
<dbReference type="PATRIC" id="fig|1125725.3.peg.1148"/>
<evidence type="ECO:0000256" key="1">
    <source>
        <dbReference type="SAM" id="MobiDB-lite"/>
    </source>
</evidence>
<evidence type="ECO:0000313" key="3">
    <source>
        <dbReference type="EMBL" id="ERK02874.1"/>
    </source>
</evidence>
<reference evidence="4 5" key="1">
    <citation type="submission" date="2013-08" db="EMBL/GenBank/DDBJ databases">
        <authorList>
            <person name="Durkin A.S."/>
            <person name="Haft D.R."/>
            <person name="McCorrison J."/>
            <person name="Torralba M."/>
            <person name="Gillis M."/>
            <person name="Haft D.H."/>
            <person name="Methe B."/>
            <person name="Sutton G."/>
            <person name="Nelson K.E."/>
        </authorList>
    </citation>
    <scope>NUCLEOTIDE SEQUENCE [LARGE SCALE GENOMIC DNA]</scope>
    <source>
        <strain evidence="3 5">ATCC 35536</strain>
        <strain evidence="2 4">VPI DR56BR1116</strain>
    </source>
</reference>
<comment type="caution">
    <text evidence="2">The sequence shown here is derived from an EMBL/GenBank/DDBJ whole genome shotgun (WGS) entry which is preliminary data.</text>
</comment>